<protein>
    <submittedName>
        <fullName evidence="1">Osmotically inducible protein OsmC</fullName>
    </submittedName>
</protein>
<dbReference type="NCBIfam" id="TIGR03562">
    <property type="entry name" value="osmo_induc_OsmC"/>
    <property type="match status" value="1"/>
</dbReference>
<dbReference type="InterPro" id="IPR003718">
    <property type="entry name" value="OsmC/Ohr_fam"/>
</dbReference>
<dbReference type="EMBL" id="JAFBCL010000001">
    <property type="protein sequence ID" value="MBM7812114.1"/>
    <property type="molecule type" value="Genomic_DNA"/>
</dbReference>
<evidence type="ECO:0000313" key="2">
    <source>
        <dbReference type="Proteomes" id="UP001195724"/>
    </source>
</evidence>
<reference evidence="1 2" key="1">
    <citation type="submission" date="2021-01" db="EMBL/GenBank/DDBJ databases">
        <title>Sequencing the genomes of 1000 actinobacteria strains.</title>
        <authorList>
            <person name="Klenk H.-P."/>
        </authorList>
    </citation>
    <scope>NUCLEOTIDE SEQUENCE [LARGE SCALE GENOMIC DNA]</scope>
    <source>
        <strain evidence="1 2">DSM 44581</strain>
    </source>
</reference>
<keyword evidence="2" id="KW-1185">Reference proteome</keyword>
<name>A0ABS2S8W8_9PSEU</name>
<proteinExistence type="predicted"/>
<dbReference type="SUPFAM" id="SSF82784">
    <property type="entry name" value="OsmC-like"/>
    <property type="match status" value="1"/>
</dbReference>
<dbReference type="InterPro" id="IPR015946">
    <property type="entry name" value="KH_dom-like_a/b"/>
</dbReference>
<organism evidence="1 2">
    <name type="scientific">Saccharothrix algeriensis</name>
    <dbReference type="NCBI Taxonomy" id="173560"/>
    <lineage>
        <taxon>Bacteria</taxon>
        <taxon>Bacillati</taxon>
        <taxon>Actinomycetota</taxon>
        <taxon>Actinomycetes</taxon>
        <taxon>Pseudonocardiales</taxon>
        <taxon>Pseudonocardiaceae</taxon>
        <taxon>Saccharothrix</taxon>
    </lineage>
</organism>
<accession>A0ABS2S8W8</accession>
<dbReference type="InterPro" id="IPR036102">
    <property type="entry name" value="OsmC/Ohrsf"/>
</dbReference>
<comment type="caution">
    <text evidence="1">The sequence shown here is derived from an EMBL/GenBank/DDBJ whole genome shotgun (WGS) entry which is preliminary data.</text>
</comment>
<gene>
    <name evidence="1" type="ORF">JOE68_002979</name>
</gene>
<dbReference type="PANTHER" id="PTHR42830">
    <property type="entry name" value="OSMOTICALLY INDUCIBLE FAMILY PROTEIN"/>
    <property type="match status" value="1"/>
</dbReference>
<dbReference type="InterPro" id="IPR052707">
    <property type="entry name" value="OsmC_Ohr_Peroxiredoxin"/>
</dbReference>
<dbReference type="Gene3D" id="3.30.300.20">
    <property type="match status" value="1"/>
</dbReference>
<dbReference type="Pfam" id="PF02566">
    <property type="entry name" value="OsmC"/>
    <property type="match status" value="1"/>
</dbReference>
<dbReference type="Proteomes" id="UP001195724">
    <property type="component" value="Unassembled WGS sequence"/>
</dbReference>
<evidence type="ECO:0000313" key="1">
    <source>
        <dbReference type="EMBL" id="MBM7812114.1"/>
    </source>
</evidence>
<dbReference type="PANTHER" id="PTHR42830:SF1">
    <property type="entry name" value="OSMOTICALLY INDUCIBLE FAMILY PROTEIN"/>
    <property type="match status" value="1"/>
</dbReference>
<sequence>MEISHMATTRKATTHWEGNLLEGSGTVSLESSGIGTYAVSWPSRAEEANGKTSPEELIAAAHSSCYSMALSHGLAQAGNPPQQVDTSAEVTFQPGTGITGIHLTVRAVVPGLDEAGFAEAAENAKRNCPVSQALAGTTITLTAELAGA</sequence>
<dbReference type="InterPro" id="IPR019904">
    <property type="entry name" value="Peroxiredoxin_OsmC"/>
</dbReference>